<name>A0A7I9Y9Q8_MYCAL</name>
<dbReference type="Proteomes" id="UP000465305">
    <property type="component" value="Unassembled WGS sequence"/>
</dbReference>
<reference evidence="1 2" key="1">
    <citation type="journal article" date="2019" name="Emerg. Microbes Infect.">
        <title>Comprehensive subspecies identification of 175 nontuberculous mycobacteria species based on 7547 genomic profiles.</title>
        <authorList>
            <person name="Matsumoto Y."/>
            <person name="Kinjo T."/>
            <person name="Motooka D."/>
            <person name="Nabeya D."/>
            <person name="Jung N."/>
            <person name="Uechi K."/>
            <person name="Horii T."/>
            <person name="Iida T."/>
            <person name="Fujita J."/>
            <person name="Nakamura S."/>
        </authorList>
    </citation>
    <scope>NUCLEOTIDE SEQUENCE [LARGE SCALE GENOMIC DNA]</scope>
    <source>
        <strain evidence="1 2">JCM 30723</strain>
    </source>
</reference>
<gene>
    <name evidence="1" type="ORF">MALGJ_19190</name>
</gene>
<dbReference type="EMBL" id="BLKY01000001">
    <property type="protein sequence ID" value="GFG85243.1"/>
    <property type="molecule type" value="Genomic_DNA"/>
</dbReference>
<proteinExistence type="predicted"/>
<accession>A0A7I9Y9Q8</accession>
<comment type="caution">
    <text evidence="1">The sequence shown here is derived from an EMBL/GenBank/DDBJ whole genome shotgun (WGS) entry which is preliminary data.</text>
</comment>
<organism evidence="1 2">
    <name type="scientific">Mycolicibacter algericus</name>
    <name type="common">Mycobacterium algericum</name>
    <dbReference type="NCBI Taxonomy" id="1288388"/>
    <lineage>
        <taxon>Bacteria</taxon>
        <taxon>Bacillati</taxon>
        <taxon>Actinomycetota</taxon>
        <taxon>Actinomycetes</taxon>
        <taxon>Mycobacteriales</taxon>
        <taxon>Mycobacteriaceae</taxon>
        <taxon>Mycolicibacter</taxon>
    </lineage>
</organism>
<protein>
    <submittedName>
        <fullName evidence="1">Uncharacterized protein</fullName>
    </submittedName>
</protein>
<dbReference type="RefSeq" id="WP_163762334.1">
    <property type="nucleotide sequence ID" value="NZ_BLKY01000001.1"/>
</dbReference>
<sequence length="57" mass="5853">MDILAGFERWIAARGDGAPANPLTDYIPAAVDGGEGVKSLTHDDGDVADLAGDVPMQ</sequence>
<evidence type="ECO:0000313" key="1">
    <source>
        <dbReference type="EMBL" id="GFG85243.1"/>
    </source>
</evidence>
<evidence type="ECO:0000313" key="2">
    <source>
        <dbReference type="Proteomes" id="UP000465305"/>
    </source>
</evidence>
<dbReference type="AlphaFoldDB" id="A0A7I9Y9Q8"/>